<sequence>MGQQVQKDQSAGASNIPVIKDQCSDCQKLYDMYCFERQEFFCAKCDFKQHNQKHTKCDGDVNKDINEIKEAAIKATMIFQQEQQKLKYKTKTLFDYKEYAIKLHILEAFTRVAIFHFPSLSNLKKISQCNNTDNQNTKEQQQQQIEQQDYQYLNLLLNTPKNFNFTDQINNLFKVKDIQQLWRLHQLVIMQYTELVKYLMIISDEVLSPQVKTRHEIIKAICQKIRAEQHDFQCQVSGVVYRGPLTVSAWKKVFNLYFHYIFLQDTYLFFPQEVSKIKLTDLQKMEYVSLQILQKDQNVQLDEMYNFKDQDSDHLQMFSSFQNSIDVLLKDQRSIMPYFIEGMVQVYLRYDMKFKDIESRFSQSYTVKNTKLKCLELIQNMSARLHSCIELQLITTDKLLNNQFTVDIQIKFIEKIKSHIDEYLQIQDNEELVAFIINKSHKLEQKYLYEELENILTIEDYLEEKQKVDKISQLSMQEFQRKFFMQIVYEIKKGLPIDQDFDVSGSTDGNDWLSYQPLRRLNEHTWYEGQWSNTMGQQFGVGMILMVHLDKLINKRDVYIGHFEQAKELEYADVTHTEMNESLFDERQVTEEQYHYAESIATERQHIQDIIPQEDHILNGMGIYISHDGTIYQGEWKNDQKDGYGEFEWPEGSSYKGNWKNDIMFGDGVYTNKHGLEFRGIWCDYKLVSKVLEAVQRVSQLDAKAATTTENEVTVKIEIKRAIEILLLDEIESIHNLESQLMIEDDYQGEDQENQSEKNEPNQIQETKVVTLN</sequence>
<reference evidence="3 4" key="1">
    <citation type="submission" date="2014-06" db="EMBL/GenBank/DDBJ databases">
        <authorList>
            <person name="Swart Estienne"/>
        </authorList>
    </citation>
    <scope>NUCLEOTIDE SEQUENCE [LARGE SCALE GENOMIC DNA]</scope>
    <source>
        <strain evidence="3 4">130c</strain>
    </source>
</reference>
<feature type="compositionally biased region" description="Polar residues" evidence="2">
    <location>
        <begin position="761"/>
        <end position="773"/>
    </location>
</feature>
<dbReference type="SUPFAM" id="SSF82185">
    <property type="entry name" value="Histone H3 K4-specific methyltransferase SET7/9 N-terminal domain"/>
    <property type="match status" value="1"/>
</dbReference>
<dbReference type="Proteomes" id="UP000039865">
    <property type="component" value="Unassembled WGS sequence"/>
</dbReference>
<dbReference type="InParanoid" id="A0A078AHC8"/>
<evidence type="ECO:0000256" key="1">
    <source>
        <dbReference type="ARBA" id="ARBA00022737"/>
    </source>
</evidence>
<feature type="region of interest" description="Disordered" evidence="2">
    <location>
        <begin position="749"/>
        <end position="773"/>
    </location>
</feature>
<keyword evidence="4" id="KW-1185">Reference proteome</keyword>
<evidence type="ECO:0000256" key="2">
    <source>
        <dbReference type="SAM" id="MobiDB-lite"/>
    </source>
</evidence>
<dbReference type="PANTHER" id="PTHR23084">
    <property type="entry name" value="PHOSPHATIDYLINOSITOL-4-PHOSPHATE 5-KINASE RELATED"/>
    <property type="match status" value="1"/>
</dbReference>
<dbReference type="PANTHER" id="PTHR23084:SF179">
    <property type="entry name" value="OS10G0565000 PROTEIN"/>
    <property type="match status" value="1"/>
</dbReference>
<proteinExistence type="predicted"/>
<protein>
    <submittedName>
        <fullName evidence="3">Morn repeat protein</fullName>
    </submittedName>
</protein>
<organism evidence="3 4">
    <name type="scientific">Stylonychia lemnae</name>
    <name type="common">Ciliate</name>
    <dbReference type="NCBI Taxonomy" id="5949"/>
    <lineage>
        <taxon>Eukaryota</taxon>
        <taxon>Sar</taxon>
        <taxon>Alveolata</taxon>
        <taxon>Ciliophora</taxon>
        <taxon>Intramacronucleata</taxon>
        <taxon>Spirotrichea</taxon>
        <taxon>Stichotrichia</taxon>
        <taxon>Sporadotrichida</taxon>
        <taxon>Oxytrichidae</taxon>
        <taxon>Stylonychinae</taxon>
        <taxon>Stylonychia</taxon>
    </lineage>
</organism>
<dbReference type="Pfam" id="PF02493">
    <property type="entry name" value="MORN"/>
    <property type="match status" value="2"/>
</dbReference>
<dbReference type="Gene3D" id="2.20.110.10">
    <property type="entry name" value="Histone H3 K4-specific methyltransferase SET7/9 N-terminal domain"/>
    <property type="match status" value="1"/>
</dbReference>
<gene>
    <name evidence="3" type="primary">Contig2254.g2418</name>
    <name evidence="3" type="ORF">STYLEM_9903</name>
</gene>
<name>A0A078AHC8_STYLE</name>
<dbReference type="AlphaFoldDB" id="A0A078AHC8"/>
<accession>A0A078AHC8</accession>
<evidence type="ECO:0000313" key="4">
    <source>
        <dbReference type="Proteomes" id="UP000039865"/>
    </source>
</evidence>
<dbReference type="EMBL" id="CCKQ01009416">
    <property type="protein sequence ID" value="CDW80897.1"/>
    <property type="molecule type" value="Genomic_DNA"/>
</dbReference>
<evidence type="ECO:0000313" key="3">
    <source>
        <dbReference type="EMBL" id="CDW80897.1"/>
    </source>
</evidence>
<dbReference type="SMART" id="SM00698">
    <property type="entry name" value="MORN"/>
    <property type="match status" value="2"/>
</dbReference>
<keyword evidence="1" id="KW-0677">Repeat</keyword>
<dbReference type="InterPro" id="IPR003409">
    <property type="entry name" value="MORN"/>
</dbReference>